<dbReference type="Pfam" id="PF01541">
    <property type="entry name" value="GIY-YIG"/>
    <property type="match status" value="1"/>
</dbReference>
<evidence type="ECO:0000313" key="3">
    <source>
        <dbReference type="Proteomes" id="UP001159405"/>
    </source>
</evidence>
<proteinExistence type="predicted"/>
<dbReference type="InterPro" id="IPR000305">
    <property type="entry name" value="GIY-YIG_endonuc"/>
</dbReference>
<sequence>IRRARLKTRKETLAPRPRNATNRVPMVVTYHPSLPNTGSILRELQPLLHCSEKCRKAIKGVPFMAFRRPKSLGDYLVHAKLRLSTRMQRNSKGTVLCDNRSCQDCKYLEPGERFYSYRTGKSYTINYQLDCINSNVVYLLSCKVCHVQYVGSTATKFRLRFDNHKARFRAHSRLSFEGRNKDDLLYRHFFGPGHHGLEDVSIQLIDRVSGEESAL</sequence>
<reference evidence="2 3" key="1">
    <citation type="submission" date="2022-05" db="EMBL/GenBank/DDBJ databases">
        <authorList>
            <consortium name="Genoscope - CEA"/>
            <person name="William W."/>
        </authorList>
    </citation>
    <scope>NUCLEOTIDE SEQUENCE [LARGE SCALE GENOMIC DNA]</scope>
</reference>
<dbReference type="EMBL" id="CALNXK010000069">
    <property type="protein sequence ID" value="CAH3142484.1"/>
    <property type="molecule type" value="Genomic_DNA"/>
</dbReference>
<protein>
    <recommendedName>
        <fullName evidence="1">GIY-YIG domain-containing protein</fullName>
    </recommendedName>
</protein>
<accession>A0ABN8PIN1</accession>
<dbReference type="Proteomes" id="UP001159405">
    <property type="component" value="Unassembled WGS sequence"/>
</dbReference>
<gene>
    <name evidence="2" type="ORF">PLOB_00042457</name>
</gene>
<feature type="domain" description="GIY-YIG" evidence="1">
    <location>
        <begin position="136"/>
        <end position="190"/>
    </location>
</feature>
<feature type="non-terminal residue" evidence="2">
    <location>
        <position position="1"/>
    </location>
</feature>
<organism evidence="2 3">
    <name type="scientific">Porites lobata</name>
    <dbReference type="NCBI Taxonomy" id="104759"/>
    <lineage>
        <taxon>Eukaryota</taxon>
        <taxon>Metazoa</taxon>
        <taxon>Cnidaria</taxon>
        <taxon>Anthozoa</taxon>
        <taxon>Hexacorallia</taxon>
        <taxon>Scleractinia</taxon>
        <taxon>Fungiina</taxon>
        <taxon>Poritidae</taxon>
        <taxon>Porites</taxon>
    </lineage>
</organism>
<keyword evidence="3" id="KW-1185">Reference proteome</keyword>
<feature type="non-terminal residue" evidence="2">
    <location>
        <position position="215"/>
    </location>
</feature>
<evidence type="ECO:0000259" key="1">
    <source>
        <dbReference type="Pfam" id="PF01541"/>
    </source>
</evidence>
<name>A0ABN8PIN1_9CNID</name>
<evidence type="ECO:0000313" key="2">
    <source>
        <dbReference type="EMBL" id="CAH3142484.1"/>
    </source>
</evidence>
<comment type="caution">
    <text evidence="2">The sequence shown here is derived from an EMBL/GenBank/DDBJ whole genome shotgun (WGS) entry which is preliminary data.</text>
</comment>